<proteinExistence type="predicted"/>
<evidence type="ECO:0000313" key="1">
    <source>
        <dbReference type="EMBL" id="KTF06939.1"/>
    </source>
</evidence>
<dbReference type="AlphaFoldDB" id="A0A1B6NTZ0"/>
<name>A0A1B6NTZ0_9ZZZZ</name>
<gene>
    <name evidence="1" type="ORF">MGSAQ_001565</name>
</gene>
<comment type="caution">
    <text evidence="1">The sequence shown here is derived from an EMBL/GenBank/DDBJ whole genome shotgun (WGS) entry which is preliminary data.</text>
</comment>
<reference evidence="1" key="1">
    <citation type="submission" date="2013-11" db="EMBL/GenBank/DDBJ databases">
        <title>Microbial diversity, functional groups and degradation webs in Northern and Southern Mediterranean and Red Sea marine crude oil polluted sites.</title>
        <authorList>
            <person name="Daffonchio D."/>
            <person name="Mapelli F."/>
            <person name="Ferrer M."/>
            <person name="Richter M."/>
            <person name="Cherif A."/>
            <person name="Malkawi H.I."/>
            <person name="Yakimov M.M."/>
            <person name="Abdel-Fattah Y.R."/>
            <person name="Blaghen M."/>
            <person name="Golyshin P.N."/>
            <person name="Kalogerakis N."/>
            <person name="Boon N."/>
            <person name="Magagnini M."/>
            <person name="Fava F."/>
        </authorList>
    </citation>
    <scope>NUCLEOTIDE SEQUENCE</scope>
</reference>
<protein>
    <submittedName>
        <fullName evidence="1">Uncharacterized protein</fullName>
    </submittedName>
</protein>
<organism evidence="1">
    <name type="scientific">marine sediment metagenome</name>
    <dbReference type="NCBI Taxonomy" id="412755"/>
    <lineage>
        <taxon>unclassified sequences</taxon>
        <taxon>metagenomes</taxon>
        <taxon>ecological metagenomes</taxon>
    </lineage>
</organism>
<dbReference type="EMBL" id="AYSL01000851">
    <property type="protein sequence ID" value="KTF06939.1"/>
    <property type="molecule type" value="Genomic_DNA"/>
</dbReference>
<sequence length="44" mass="5017">MAKLTEKMLLNNKNRRPHPIVTANPAHDLLTISQLPANAKLKWQ</sequence>
<accession>A0A1B6NTZ0</accession>